<dbReference type="Proteomes" id="UP000030701">
    <property type="component" value="Unassembled WGS sequence"/>
</dbReference>
<evidence type="ECO:0000256" key="1">
    <source>
        <dbReference type="SAM" id="MobiDB-lite"/>
    </source>
</evidence>
<organism evidence="2">
    <name type="scientific">Fusarium oxysporum f. sp. vasinfectum 25433</name>
    <dbReference type="NCBI Taxonomy" id="1089449"/>
    <lineage>
        <taxon>Eukaryota</taxon>
        <taxon>Fungi</taxon>
        <taxon>Dikarya</taxon>
        <taxon>Ascomycota</taxon>
        <taxon>Pezizomycotina</taxon>
        <taxon>Sordariomycetes</taxon>
        <taxon>Hypocreomycetidae</taxon>
        <taxon>Hypocreales</taxon>
        <taxon>Nectriaceae</taxon>
        <taxon>Fusarium</taxon>
        <taxon>Fusarium oxysporum species complex</taxon>
    </lineage>
</organism>
<gene>
    <name evidence="2" type="ORF">FOTG_19192</name>
</gene>
<reference evidence="2" key="1">
    <citation type="submission" date="2011-11" db="EMBL/GenBank/DDBJ databases">
        <title>The Genome Sequence of Fusarium oxysporum Cotton.</title>
        <authorList>
            <consortium name="The Broad Institute Genome Sequencing Platform"/>
            <person name="Ma L.-J."/>
            <person name="Gale L.R."/>
            <person name="Schwartz D.C."/>
            <person name="Zhou S."/>
            <person name="Corby-Kistler H."/>
            <person name="Young S.K."/>
            <person name="Zeng Q."/>
            <person name="Gargeya S."/>
            <person name="Fitzgerald M."/>
            <person name="Haas B."/>
            <person name="Abouelleil A."/>
            <person name="Alvarado L."/>
            <person name="Arachchi H.M."/>
            <person name="Berlin A."/>
            <person name="Brown A."/>
            <person name="Chapman S.B."/>
            <person name="Chen Z."/>
            <person name="Dunbar C."/>
            <person name="Freedman E."/>
            <person name="Gearin G."/>
            <person name="Goldberg J."/>
            <person name="Griggs A."/>
            <person name="Gujja S."/>
            <person name="Heiman D."/>
            <person name="Howarth C."/>
            <person name="Larson L."/>
            <person name="Lui A."/>
            <person name="MacDonald P.J.P."/>
            <person name="Montmayeur A."/>
            <person name="Murphy C."/>
            <person name="Neiman D."/>
            <person name="Pearson M."/>
            <person name="Priest M."/>
            <person name="Roberts A."/>
            <person name="Saif S."/>
            <person name="Shea T."/>
            <person name="Shenoy N."/>
            <person name="Sisk P."/>
            <person name="Stolte C."/>
            <person name="Sykes S."/>
            <person name="Wortman J."/>
            <person name="Nusbaum C."/>
            <person name="Birren B."/>
        </authorList>
    </citation>
    <scope>NUCLEOTIDE SEQUENCE [LARGE SCALE GENOMIC DNA]</scope>
    <source>
        <strain evidence="2">25433</strain>
    </source>
</reference>
<evidence type="ECO:0000313" key="2">
    <source>
        <dbReference type="EMBL" id="EXM12307.1"/>
    </source>
</evidence>
<proteinExistence type="predicted"/>
<sequence>MIMMTVMTAREIVRVVGTKRRRRVTQPTPRTIMISTKSTCIAMGLNISVPNWRRSTTSTTSTRSPTRWQRTSTASSVTPRSEALFSRMSTTGHCRS</sequence>
<dbReference type="EMBL" id="KK035702">
    <property type="protein sequence ID" value="EXM12307.1"/>
    <property type="molecule type" value="Genomic_DNA"/>
</dbReference>
<name>X0KU66_FUSOX</name>
<feature type="region of interest" description="Disordered" evidence="1">
    <location>
        <begin position="52"/>
        <end position="81"/>
    </location>
</feature>
<dbReference type="HOGENOM" id="CLU_2359811_0_0_1"/>
<protein>
    <submittedName>
        <fullName evidence="2">Uncharacterized protein</fullName>
    </submittedName>
</protein>
<dbReference type="AlphaFoldDB" id="X0KU66"/>
<feature type="compositionally biased region" description="Low complexity" evidence="1">
    <location>
        <begin position="53"/>
        <end position="73"/>
    </location>
</feature>
<accession>X0KU66</accession>
<reference evidence="2" key="2">
    <citation type="submission" date="2014-03" db="EMBL/GenBank/DDBJ databases">
        <title>The Genome Annotation of Fusarium oxysporum Cotton.</title>
        <authorList>
            <consortium name="The Broad Institute Genomics Platform"/>
            <person name="Ma L.-J."/>
            <person name="Corby-Kistler H."/>
            <person name="Broz K."/>
            <person name="Gale L.R."/>
            <person name="Jonkers W."/>
            <person name="O'Donnell K."/>
            <person name="Ploetz R."/>
            <person name="Steinberg C."/>
            <person name="Schwartz D.C."/>
            <person name="VanEtten H."/>
            <person name="Zhou S."/>
            <person name="Young S.K."/>
            <person name="Zeng Q."/>
            <person name="Gargeya S."/>
            <person name="Fitzgerald M."/>
            <person name="Abouelleil A."/>
            <person name="Alvarado L."/>
            <person name="Chapman S.B."/>
            <person name="Gainer-Dewar J."/>
            <person name="Goldberg J."/>
            <person name="Griggs A."/>
            <person name="Gujja S."/>
            <person name="Hansen M."/>
            <person name="Howarth C."/>
            <person name="Imamovic A."/>
            <person name="Ireland A."/>
            <person name="Larimer J."/>
            <person name="McCowan C."/>
            <person name="Murphy C."/>
            <person name="Pearson M."/>
            <person name="Poon T.W."/>
            <person name="Priest M."/>
            <person name="Roberts A."/>
            <person name="Saif S."/>
            <person name="Shea T."/>
            <person name="Sykes S."/>
            <person name="Wortman J."/>
            <person name="Nusbaum C."/>
            <person name="Birren B."/>
        </authorList>
    </citation>
    <scope>NUCLEOTIDE SEQUENCE</scope>
    <source>
        <strain evidence="2">25433</strain>
    </source>
</reference>